<dbReference type="EMBL" id="JAEUBF010000206">
    <property type="protein sequence ID" value="KAH3679965.1"/>
    <property type="molecule type" value="Genomic_DNA"/>
</dbReference>
<feature type="compositionally biased region" description="Acidic residues" evidence="5">
    <location>
        <begin position="398"/>
        <end position="413"/>
    </location>
</feature>
<dbReference type="GO" id="GO:0016020">
    <property type="term" value="C:membrane"/>
    <property type="evidence" value="ECO:0007669"/>
    <property type="project" value="UniProtKB-SubCell"/>
</dbReference>
<dbReference type="GO" id="GO:0022857">
    <property type="term" value="F:transmembrane transporter activity"/>
    <property type="evidence" value="ECO:0007669"/>
    <property type="project" value="InterPro"/>
</dbReference>
<organism evidence="7 8">
    <name type="scientific">Wickerhamomyces mucosus</name>
    <dbReference type="NCBI Taxonomy" id="1378264"/>
    <lineage>
        <taxon>Eukaryota</taxon>
        <taxon>Fungi</taxon>
        <taxon>Dikarya</taxon>
        <taxon>Ascomycota</taxon>
        <taxon>Saccharomycotina</taxon>
        <taxon>Saccharomycetes</taxon>
        <taxon>Phaffomycetales</taxon>
        <taxon>Wickerhamomycetaceae</taxon>
        <taxon>Wickerhamomyces</taxon>
    </lineage>
</organism>
<reference evidence="7" key="2">
    <citation type="submission" date="2021-01" db="EMBL/GenBank/DDBJ databases">
        <authorList>
            <person name="Schikora-Tamarit M.A."/>
        </authorList>
    </citation>
    <scope>NUCLEOTIDE SEQUENCE</scope>
    <source>
        <strain evidence="7">CBS6341</strain>
    </source>
</reference>
<protein>
    <submittedName>
        <fullName evidence="7">Uncharacterized protein</fullName>
    </submittedName>
</protein>
<proteinExistence type="predicted"/>
<dbReference type="AlphaFoldDB" id="A0A9P8PYN5"/>
<feature type="compositionally biased region" description="Basic and acidic residues" evidence="5">
    <location>
        <begin position="418"/>
        <end position="428"/>
    </location>
</feature>
<feature type="transmembrane region" description="Helical" evidence="6">
    <location>
        <begin position="333"/>
        <end position="353"/>
    </location>
</feature>
<name>A0A9P8PYN5_9ASCO</name>
<dbReference type="Proteomes" id="UP000769528">
    <property type="component" value="Unassembled WGS sequence"/>
</dbReference>
<dbReference type="Pfam" id="PF07690">
    <property type="entry name" value="MFS_1"/>
    <property type="match status" value="1"/>
</dbReference>
<dbReference type="OrthoDB" id="196103at2759"/>
<feature type="transmembrane region" description="Helical" evidence="6">
    <location>
        <begin position="75"/>
        <end position="93"/>
    </location>
</feature>
<evidence type="ECO:0000256" key="5">
    <source>
        <dbReference type="SAM" id="MobiDB-lite"/>
    </source>
</evidence>
<dbReference type="Gene3D" id="1.20.1250.20">
    <property type="entry name" value="MFS general substrate transporter like domains"/>
    <property type="match status" value="1"/>
</dbReference>
<evidence type="ECO:0000256" key="6">
    <source>
        <dbReference type="SAM" id="Phobius"/>
    </source>
</evidence>
<feature type="region of interest" description="Disordered" evidence="5">
    <location>
        <begin position="398"/>
        <end position="428"/>
    </location>
</feature>
<dbReference type="InterPro" id="IPR051617">
    <property type="entry name" value="UNC-93-like_regulator"/>
</dbReference>
<feature type="transmembrane region" description="Helical" evidence="6">
    <location>
        <begin position="297"/>
        <end position="321"/>
    </location>
</feature>
<feature type="transmembrane region" description="Helical" evidence="6">
    <location>
        <begin position="365"/>
        <end position="384"/>
    </location>
</feature>
<feature type="transmembrane region" description="Helical" evidence="6">
    <location>
        <begin position="49"/>
        <end position="68"/>
    </location>
</feature>
<keyword evidence="8" id="KW-1185">Reference proteome</keyword>
<comment type="caution">
    <text evidence="7">The sequence shown here is derived from an EMBL/GenBank/DDBJ whole genome shotgun (WGS) entry which is preliminary data.</text>
</comment>
<gene>
    <name evidence="7" type="ORF">WICMUC_000708</name>
</gene>
<evidence type="ECO:0000256" key="2">
    <source>
        <dbReference type="ARBA" id="ARBA00022692"/>
    </source>
</evidence>
<evidence type="ECO:0000313" key="7">
    <source>
        <dbReference type="EMBL" id="KAH3679965.1"/>
    </source>
</evidence>
<accession>A0A9P8PYN5</accession>
<evidence type="ECO:0000313" key="8">
    <source>
        <dbReference type="Proteomes" id="UP000769528"/>
    </source>
</evidence>
<evidence type="ECO:0000256" key="4">
    <source>
        <dbReference type="ARBA" id="ARBA00023136"/>
    </source>
</evidence>
<comment type="subcellular location">
    <subcellularLocation>
        <location evidence="1">Membrane</location>
        <topology evidence="1">Multi-pass membrane protein</topology>
    </subcellularLocation>
</comment>
<dbReference type="PANTHER" id="PTHR23294">
    <property type="entry name" value="ET TRANSLATION PRODUCT-RELATED"/>
    <property type="match status" value="1"/>
</dbReference>
<feature type="transmembrane region" description="Helical" evidence="6">
    <location>
        <begin position="99"/>
        <end position="124"/>
    </location>
</feature>
<feature type="transmembrane region" description="Helical" evidence="6">
    <location>
        <begin position="136"/>
        <end position="159"/>
    </location>
</feature>
<keyword evidence="2 6" id="KW-0812">Transmembrane</keyword>
<keyword evidence="4 6" id="KW-0472">Membrane</keyword>
<evidence type="ECO:0000256" key="3">
    <source>
        <dbReference type="ARBA" id="ARBA00022989"/>
    </source>
</evidence>
<reference evidence="7" key="1">
    <citation type="journal article" date="2021" name="Open Biol.">
        <title>Shared evolutionary footprints suggest mitochondrial oxidative damage underlies multiple complex I losses in fungi.</title>
        <authorList>
            <person name="Schikora-Tamarit M.A."/>
            <person name="Marcet-Houben M."/>
            <person name="Nosek J."/>
            <person name="Gabaldon T."/>
        </authorList>
    </citation>
    <scope>NUCLEOTIDE SEQUENCE</scope>
    <source>
        <strain evidence="7">CBS6341</strain>
    </source>
</reference>
<dbReference type="SUPFAM" id="SSF103473">
    <property type="entry name" value="MFS general substrate transporter"/>
    <property type="match status" value="1"/>
</dbReference>
<feature type="transmembrane region" description="Helical" evidence="6">
    <location>
        <begin position="171"/>
        <end position="192"/>
    </location>
</feature>
<feature type="transmembrane region" description="Helical" evidence="6">
    <location>
        <begin position="230"/>
        <end position="247"/>
    </location>
</feature>
<feature type="transmembrane region" description="Helical" evidence="6">
    <location>
        <begin position="259"/>
        <end position="276"/>
    </location>
</feature>
<dbReference type="InterPro" id="IPR036259">
    <property type="entry name" value="MFS_trans_sf"/>
</dbReference>
<evidence type="ECO:0000256" key="1">
    <source>
        <dbReference type="ARBA" id="ARBA00004141"/>
    </source>
</evidence>
<sequence>MSTFHRYYRASLTQAVIIGLVSFTQPGIWTAIANLGAGGLQTTGTANTASAVLFGIMFLLSPFCSVFINKLGVKPAVVAGTIGYVFWSAGLYLNSKTGAQWLIIFGATTCAISASFLWVAEAVVALNYSTDSSKGLFVGIWQALNKFGGIISGAVTLALNRNTSTSGGISLNTYIALIAVQCLGLPISLLLAKPEQIYRPDGKKHKTNITNDTFLQSLGKWKNAFKKKEVLCLLPMITLNLWYGTWFDLKIKRSYKARGSLIFGVILFTIQFIYGFHMEIYFKNHPAKSIDWDDGSLYIKAFLPFQIFKVAGEVIFNWLYWIIGSFNFEPSEVVYVSAIIRSFESLGQCFAFIVGRVNKSDLTNLSVGAGLFWAGVPSAIYITWKVSDEELNTNFINDDESVEKSEEESEVEQINDATKSKIDSDSVV</sequence>
<keyword evidence="3 6" id="KW-1133">Transmembrane helix</keyword>
<dbReference type="InterPro" id="IPR011701">
    <property type="entry name" value="MFS"/>
</dbReference>
<dbReference type="PANTHER" id="PTHR23294:SF19">
    <property type="entry name" value="DUF895 DOMAIN MEMBRANE PROTEIN-RELATED"/>
    <property type="match status" value="1"/>
</dbReference>